<dbReference type="InterPro" id="IPR039426">
    <property type="entry name" value="TonB-dep_rcpt-like"/>
</dbReference>
<reference evidence="7 8" key="1">
    <citation type="submission" date="2018-06" db="EMBL/GenBank/DDBJ databases">
        <title>Chryseolinea flavus sp. nov., a member of the phylum Bacteroidetes isolated from soil.</title>
        <authorList>
            <person name="Li Y."/>
            <person name="Wang J."/>
        </authorList>
    </citation>
    <scope>NUCLEOTIDE SEQUENCE [LARGE SCALE GENOMIC DNA]</scope>
    <source>
        <strain evidence="7 8">SDU1-6</strain>
    </source>
</reference>
<dbReference type="AlphaFoldDB" id="A0A364Y037"/>
<evidence type="ECO:0000313" key="7">
    <source>
        <dbReference type="EMBL" id="RAV99246.1"/>
    </source>
</evidence>
<dbReference type="OrthoDB" id="9768177at2"/>
<keyword evidence="8" id="KW-1185">Reference proteome</keyword>
<dbReference type="Pfam" id="PF07660">
    <property type="entry name" value="STN"/>
    <property type="match status" value="1"/>
</dbReference>
<dbReference type="EMBL" id="QMFY01000012">
    <property type="protein sequence ID" value="RAV99246.1"/>
    <property type="molecule type" value="Genomic_DNA"/>
</dbReference>
<dbReference type="PROSITE" id="PS52016">
    <property type="entry name" value="TONB_DEPENDENT_REC_3"/>
    <property type="match status" value="1"/>
</dbReference>
<evidence type="ECO:0000256" key="5">
    <source>
        <dbReference type="PROSITE-ProRule" id="PRU01360"/>
    </source>
</evidence>
<dbReference type="InterPro" id="IPR037066">
    <property type="entry name" value="Plug_dom_sf"/>
</dbReference>
<evidence type="ECO:0000259" key="6">
    <source>
        <dbReference type="SMART" id="SM00965"/>
    </source>
</evidence>
<keyword evidence="2" id="KW-0732">Signal</keyword>
<proteinExistence type="inferred from homology"/>
<dbReference type="Gene3D" id="2.170.130.10">
    <property type="entry name" value="TonB-dependent receptor, plug domain"/>
    <property type="match status" value="1"/>
</dbReference>
<keyword evidence="5" id="KW-1134">Transmembrane beta strand</keyword>
<dbReference type="SUPFAM" id="SSF56935">
    <property type="entry name" value="Porins"/>
    <property type="match status" value="1"/>
</dbReference>
<feature type="domain" description="Secretin/TonB short N-terminal" evidence="6">
    <location>
        <begin position="72"/>
        <end position="123"/>
    </location>
</feature>
<evidence type="ECO:0000256" key="4">
    <source>
        <dbReference type="ARBA" id="ARBA00023237"/>
    </source>
</evidence>
<dbReference type="SMART" id="SM00965">
    <property type="entry name" value="STN"/>
    <property type="match status" value="1"/>
</dbReference>
<dbReference type="PANTHER" id="PTHR30069:SF29">
    <property type="entry name" value="HEMOGLOBIN AND HEMOGLOBIN-HAPTOGLOBIN-BINDING PROTEIN 1-RELATED"/>
    <property type="match status" value="1"/>
</dbReference>
<comment type="similarity">
    <text evidence="5">Belongs to the TonB-dependent receptor family.</text>
</comment>
<sequence>MKKTLREHYWAPWKQKAGIQPITTMLALLFSTLSFFQIQAADTVPKAENISLGIVNTTLKDAMTILEKETPYRFFYNHRAVDVSKKVNVKLTGADIQQVVTALLKDTDFTFKIKGDQIVLRKKRSSSEAAILMASADGSIQLVEAPLEDSTIENYVIFAMTVSGEVKSETGEPLPGVSVLIKGTNLGTVTDADGKYTIDIPDAHAADGVLVFSFIGYVSQEVAISNRTNVSVNLVADIQTLSEVIVVGYGSKNKEDITSAVVSVNSADLQRVPGSTTSGLLAGKLPGVSFRMPDGRPGASAAIQIRNMGDPLFVIDGIQKDAGQFNNISPNDIESISILKDASASVYGSRAANGVVIVTTKKGTGAQGSHINVNSYYGWQNWVRFPKGVNAYEWMLGKADSEVNQTGATSITREELEKWRQGTEYGYKSFDWYDFIIKRNSPQYSLNINATGSTDKINYYLSFTKLKQVSVLGREFTFDRTNIQSNIDAKIAKRFKVGVQINGRVETRDNPGVPGVDDYWAPRFALFRNRPTERPYANDNPLYPNNIGHNAENWALQTKEISGYWREDWRVLQSNFTAEYETPIKGLTVKGIFSNYFADRLMNGHEYTYEVYTYDPNTDQYNVTGGSSNPWRERGANKVLENVTQGFINYDRSFGDHTIAATFVAERIDRREITTWTHTVPKTNVLPLLLFADMDRYEDTDREQARVGYVGRLSYNYRQKYYLEIAGRRDASFKFIEGKRWGTFPSVSGGWRISKEPFFEGLPGASVIDDLKLRASYGKLGDDGVALPDFAYITGYRYPTGPAILDGQVVTTAAQNRPVPITNISWFNANMTDIGLDFSLLNGKLSGSLDWFYRKRTGLTDSKREVVIPHELGYELPAENLNSDIQRGGEVALNYNGSYGDLTYRIGGNFSYSRRKDDYIYKERDQFGNSLQYYRDANTGRWTGIQWGYHVVGQFKSVEEINDYAVDIDGRGNTTLLPGDFIYEDVNGDGLINNYDERPIGYARGSTPIVNFGFSMSLMYKGFDFTADFSGGALSSYEQNWEMRWPYQNTGNLLRSMYDDRWHRADPLDPESPWVAGKNPALRFNDPNHSNYNKSSDWWMVNQRYIRLRTMELGYTVPTSLSERVRISKARVYVSTYNLFSIDNVKDYGIDPEIWDENGLQYPQNKIINVGFNLTF</sequence>
<dbReference type="Pfam" id="PF07715">
    <property type="entry name" value="Plug"/>
    <property type="match status" value="1"/>
</dbReference>
<dbReference type="Gene3D" id="2.60.40.1120">
    <property type="entry name" value="Carboxypeptidase-like, regulatory domain"/>
    <property type="match status" value="1"/>
</dbReference>
<dbReference type="GO" id="GO:0015344">
    <property type="term" value="F:siderophore uptake transmembrane transporter activity"/>
    <property type="evidence" value="ECO:0007669"/>
    <property type="project" value="TreeGrafter"/>
</dbReference>
<protein>
    <submittedName>
        <fullName evidence="7">SusC/RagA family TonB-linked outer membrane protein</fullName>
    </submittedName>
</protein>
<dbReference type="GO" id="GO:0044718">
    <property type="term" value="P:siderophore transmembrane transport"/>
    <property type="evidence" value="ECO:0007669"/>
    <property type="project" value="TreeGrafter"/>
</dbReference>
<evidence type="ECO:0000313" key="8">
    <source>
        <dbReference type="Proteomes" id="UP000251889"/>
    </source>
</evidence>
<evidence type="ECO:0000256" key="1">
    <source>
        <dbReference type="ARBA" id="ARBA00022448"/>
    </source>
</evidence>
<dbReference type="InterPro" id="IPR011662">
    <property type="entry name" value="Secretin/TonB_short_N"/>
</dbReference>
<accession>A0A364Y037</accession>
<evidence type="ECO:0000256" key="2">
    <source>
        <dbReference type="ARBA" id="ARBA00022729"/>
    </source>
</evidence>
<dbReference type="InterPro" id="IPR008969">
    <property type="entry name" value="CarboxyPept-like_regulatory"/>
</dbReference>
<keyword evidence="4 5" id="KW-0998">Cell outer membrane</keyword>
<comment type="caution">
    <text evidence="7">The sequence shown here is derived from an EMBL/GenBank/DDBJ whole genome shotgun (WGS) entry which is preliminary data.</text>
</comment>
<gene>
    <name evidence="7" type="ORF">DQQ10_20335</name>
</gene>
<comment type="subcellular location">
    <subcellularLocation>
        <location evidence="5">Cell outer membrane</location>
        <topology evidence="5">Multi-pass membrane protein</topology>
    </subcellularLocation>
</comment>
<organism evidence="7 8">
    <name type="scientific">Pseudochryseolinea flava</name>
    <dbReference type="NCBI Taxonomy" id="2059302"/>
    <lineage>
        <taxon>Bacteria</taxon>
        <taxon>Pseudomonadati</taxon>
        <taxon>Bacteroidota</taxon>
        <taxon>Cytophagia</taxon>
        <taxon>Cytophagales</taxon>
        <taxon>Fulvivirgaceae</taxon>
        <taxon>Pseudochryseolinea</taxon>
    </lineage>
</organism>
<dbReference type="RefSeq" id="WP_112748760.1">
    <property type="nucleotide sequence ID" value="NZ_QMFY01000012.1"/>
</dbReference>
<dbReference type="NCBIfam" id="TIGR04056">
    <property type="entry name" value="OMP_RagA_SusC"/>
    <property type="match status" value="1"/>
</dbReference>
<dbReference type="SUPFAM" id="SSF49464">
    <property type="entry name" value="Carboxypeptidase regulatory domain-like"/>
    <property type="match status" value="1"/>
</dbReference>
<name>A0A364Y037_9BACT</name>
<dbReference type="Proteomes" id="UP000251889">
    <property type="component" value="Unassembled WGS sequence"/>
</dbReference>
<keyword evidence="3 5" id="KW-0472">Membrane</keyword>
<keyword evidence="1 5" id="KW-0813">Transport</keyword>
<dbReference type="InterPro" id="IPR023996">
    <property type="entry name" value="TonB-dep_OMP_SusC/RagA"/>
</dbReference>
<dbReference type="InterPro" id="IPR023997">
    <property type="entry name" value="TonB-dep_OMP_SusC/RagA_CS"/>
</dbReference>
<evidence type="ECO:0000256" key="3">
    <source>
        <dbReference type="ARBA" id="ARBA00023136"/>
    </source>
</evidence>
<dbReference type="InterPro" id="IPR012910">
    <property type="entry name" value="Plug_dom"/>
</dbReference>
<keyword evidence="5" id="KW-0812">Transmembrane</keyword>
<dbReference type="GO" id="GO:0009279">
    <property type="term" value="C:cell outer membrane"/>
    <property type="evidence" value="ECO:0007669"/>
    <property type="project" value="UniProtKB-SubCell"/>
</dbReference>
<dbReference type="NCBIfam" id="TIGR04057">
    <property type="entry name" value="SusC_RagA_signa"/>
    <property type="match status" value="1"/>
</dbReference>
<dbReference type="PANTHER" id="PTHR30069">
    <property type="entry name" value="TONB-DEPENDENT OUTER MEMBRANE RECEPTOR"/>
    <property type="match status" value="1"/>
</dbReference>
<dbReference type="Pfam" id="PF13715">
    <property type="entry name" value="CarbopepD_reg_2"/>
    <property type="match status" value="1"/>
</dbReference>